<evidence type="ECO:0000313" key="3">
    <source>
        <dbReference type="EMBL" id="KFE60848.1"/>
    </source>
</evidence>
<dbReference type="InterPro" id="IPR027383">
    <property type="entry name" value="Znf_put"/>
</dbReference>
<dbReference type="RefSeq" id="WP_044198827.1">
    <property type="nucleotide sequence ID" value="NZ_JMCB01000028.1"/>
</dbReference>
<dbReference type="InterPro" id="IPR011051">
    <property type="entry name" value="RmlC_Cupin_sf"/>
</dbReference>
<dbReference type="STRING" id="394096.DB31_4761"/>
<feature type="domain" description="Putative zinc-finger" evidence="2">
    <location>
        <begin position="6"/>
        <end position="35"/>
    </location>
</feature>
<keyword evidence="4" id="KW-1185">Reference proteome</keyword>
<dbReference type="Pfam" id="PF12973">
    <property type="entry name" value="Cupin_7"/>
    <property type="match status" value="1"/>
</dbReference>
<comment type="caution">
    <text evidence="3">The sequence shown here is derived from an EMBL/GenBank/DDBJ whole genome shotgun (WGS) entry which is preliminary data.</text>
</comment>
<dbReference type="Pfam" id="PF13490">
    <property type="entry name" value="zf-HC2"/>
    <property type="match status" value="1"/>
</dbReference>
<organism evidence="3 4">
    <name type="scientific">Hyalangium minutum</name>
    <dbReference type="NCBI Taxonomy" id="394096"/>
    <lineage>
        <taxon>Bacteria</taxon>
        <taxon>Pseudomonadati</taxon>
        <taxon>Myxococcota</taxon>
        <taxon>Myxococcia</taxon>
        <taxon>Myxococcales</taxon>
        <taxon>Cystobacterineae</taxon>
        <taxon>Archangiaceae</taxon>
        <taxon>Hyalangium</taxon>
    </lineage>
</organism>
<reference evidence="3 4" key="1">
    <citation type="submission" date="2014-04" db="EMBL/GenBank/DDBJ databases">
        <title>Genome assembly of Hyalangium minutum DSM 14724.</title>
        <authorList>
            <person name="Sharma G."/>
            <person name="Subramanian S."/>
        </authorList>
    </citation>
    <scope>NUCLEOTIDE SEQUENCE [LARGE SCALE GENOMIC DNA]</scope>
    <source>
        <strain evidence="3 4">DSM 14724</strain>
    </source>
</reference>
<proteinExistence type="predicted"/>
<dbReference type="EMBL" id="JMCB01000028">
    <property type="protein sequence ID" value="KFE60848.1"/>
    <property type="molecule type" value="Genomic_DNA"/>
</dbReference>
<name>A0A085VZI5_9BACT</name>
<dbReference type="AlphaFoldDB" id="A0A085VZI5"/>
<feature type="domain" description="ChrR-like cupin" evidence="1">
    <location>
        <begin position="105"/>
        <end position="189"/>
    </location>
</feature>
<dbReference type="Gene3D" id="2.60.120.10">
    <property type="entry name" value="Jelly Rolls"/>
    <property type="match status" value="1"/>
</dbReference>
<evidence type="ECO:0000259" key="1">
    <source>
        <dbReference type="Pfam" id="PF12973"/>
    </source>
</evidence>
<dbReference type="SUPFAM" id="SSF51182">
    <property type="entry name" value="RmlC-like cupins"/>
    <property type="match status" value="1"/>
</dbReference>
<dbReference type="InterPro" id="IPR025979">
    <property type="entry name" value="ChrR-like_cupin_dom"/>
</dbReference>
<dbReference type="InterPro" id="IPR014710">
    <property type="entry name" value="RmlC-like_jellyroll"/>
</dbReference>
<dbReference type="InterPro" id="IPR041916">
    <property type="entry name" value="Anti_sigma_zinc_sf"/>
</dbReference>
<protein>
    <recommendedName>
        <fullName evidence="5">ChrR-like cupin domain-containing protein</fullName>
    </recommendedName>
</protein>
<evidence type="ECO:0008006" key="5">
    <source>
        <dbReference type="Google" id="ProtNLM"/>
    </source>
</evidence>
<evidence type="ECO:0000313" key="4">
    <source>
        <dbReference type="Proteomes" id="UP000028725"/>
    </source>
</evidence>
<gene>
    <name evidence="3" type="ORF">DB31_4761</name>
</gene>
<accession>A0A085VZI5</accession>
<dbReference type="OrthoDB" id="2988517at2"/>
<evidence type="ECO:0000259" key="2">
    <source>
        <dbReference type="Pfam" id="PF13490"/>
    </source>
</evidence>
<sequence length="204" mass="21803">MAHLDDILPELLLGTVDPSARQAAEQHLAGCEQCRAEVVRLSPGVEGLAALVVPSKPPPGVLARVVAEMEGPGRFARFSEKVAAFFDLTRERTRALLESLSDPDAWMPGPVEGVQLMPVETGPAKSGMLAAFVRLAPGVRFPRHTHHGHEWNLVLEGGFREDSGNEVWPGELLEKESGSAHDFVAIEGPACIAAALIDGVTSFD</sequence>
<dbReference type="PATRIC" id="fig|394096.3.peg.8492"/>
<dbReference type="Gene3D" id="1.10.10.1320">
    <property type="entry name" value="Anti-sigma factor, zinc-finger domain"/>
    <property type="match status" value="1"/>
</dbReference>
<dbReference type="Proteomes" id="UP000028725">
    <property type="component" value="Unassembled WGS sequence"/>
</dbReference>